<dbReference type="PRINTS" id="PR00411">
    <property type="entry name" value="PNDRDTASEI"/>
</dbReference>
<evidence type="ECO:0000256" key="4">
    <source>
        <dbReference type="ARBA" id="ARBA00023002"/>
    </source>
</evidence>
<reference evidence="8" key="1">
    <citation type="journal article" date="2019" name="Int. J. Syst. Evol. Microbiol.">
        <title>The Global Catalogue of Microorganisms (GCM) 10K type strain sequencing project: providing services to taxonomists for standard genome sequencing and annotation.</title>
        <authorList>
            <consortium name="The Broad Institute Genomics Platform"/>
            <consortium name="The Broad Institute Genome Sequencing Center for Infectious Disease"/>
            <person name="Wu L."/>
            <person name="Ma J."/>
        </authorList>
    </citation>
    <scope>NUCLEOTIDE SEQUENCE [LARGE SCALE GENOMIC DNA]</scope>
    <source>
        <strain evidence="8">JCM 30742</strain>
    </source>
</reference>
<keyword evidence="8" id="KW-1185">Reference proteome</keyword>
<dbReference type="Pfam" id="PF07992">
    <property type="entry name" value="Pyr_redox_2"/>
    <property type="match status" value="1"/>
</dbReference>
<dbReference type="RefSeq" id="WP_345148236.1">
    <property type="nucleotide sequence ID" value="NZ_BAABEO010000006.1"/>
</dbReference>
<dbReference type="InterPro" id="IPR028202">
    <property type="entry name" value="Reductase_C"/>
</dbReference>
<evidence type="ECO:0000256" key="2">
    <source>
        <dbReference type="ARBA" id="ARBA00022630"/>
    </source>
</evidence>
<dbReference type="PRINTS" id="PR00368">
    <property type="entry name" value="FADPNR"/>
</dbReference>
<dbReference type="InterPro" id="IPR036188">
    <property type="entry name" value="FAD/NAD-bd_sf"/>
</dbReference>
<organism evidence="7 8">
    <name type="scientific">Arthrobacter ginkgonis</name>
    <dbReference type="NCBI Taxonomy" id="1630594"/>
    <lineage>
        <taxon>Bacteria</taxon>
        <taxon>Bacillati</taxon>
        <taxon>Actinomycetota</taxon>
        <taxon>Actinomycetes</taxon>
        <taxon>Micrococcales</taxon>
        <taxon>Micrococcaceae</taxon>
        <taxon>Arthrobacter</taxon>
    </lineage>
</organism>
<dbReference type="PANTHER" id="PTHR43557">
    <property type="entry name" value="APOPTOSIS-INDUCING FACTOR 1"/>
    <property type="match status" value="1"/>
</dbReference>
<keyword evidence="2" id="KW-0285">Flavoprotein</keyword>
<feature type="domain" description="Reductase C-terminal" evidence="6">
    <location>
        <begin position="319"/>
        <end position="387"/>
    </location>
</feature>
<feature type="domain" description="FAD/NAD(P)-binding" evidence="5">
    <location>
        <begin position="4"/>
        <end position="298"/>
    </location>
</feature>
<evidence type="ECO:0000256" key="1">
    <source>
        <dbReference type="ARBA" id="ARBA00001974"/>
    </source>
</evidence>
<evidence type="ECO:0000256" key="3">
    <source>
        <dbReference type="ARBA" id="ARBA00022827"/>
    </source>
</evidence>
<dbReference type="Gene3D" id="3.50.50.60">
    <property type="entry name" value="FAD/NAD(P)-binding domain"/>
    <property type="match status" value="2"/>
</dbReference>
<dbReference type="SUPFAM" id="SSF55424">
    <property type="entry name" value="FAD/NAD-linked reductases, dimerisation (C-terminal) domain"/>
    <property type="match status" value="1"/>
</dbReference>
<dbReference type="PANTHER" id="PTHR43557:SF2">
    <property type="entry name" value="RIESKE DOMAIN-CONTAINING PROTEIN-RELATED"/>
    <property type="match status" value="1"/>
</dbReference>
<keyword evidence="4" id="KW-0560">Oxidoreductase</keyword>
<proteinExistence type="predicted"/>
<protein>
    <submittedName>
        <fullName evidence="7">FAD-dependent oxidoreductase</fullName>
    </submittedName>
</protein>
<evidence type="ECO:0000313" key="8">
    <source>
        <dbReference type="Proteomes" id="UP001500752"/>
    </source>
</evidence>
<name>A0ABP7BX06_9MICC</name>
<comment type="caution">
    <text evidence="7">The sequence shown here is derived from an EMBL/GenBank/DDBJ whole genome shotgun (WGS) entry which is preliminary data.</text>
</comment>
<keyword evidence="3" id="KW-0274">FAD</keyword>
<dbReference type="Proteomes" id="UP001500752">
    <property type="component" value="Unassembled WGS sequence"/>
</dbReference>
<dbReference type="Gene3D" id="3.30.390.30">
    <property type="match status" value="1"/>
</dbReference>
<gene>
    <name evidence="7" type="ORF">GCM10023081_05110</name>
</gene>
<accession>A0ABP7BX06</accession>
<sequence length="393" mass="41061">METLAIVGASLAGLSAARAARAQGFAGRLIIIGDELERPYDRPPLSKDFLLGRIGAGDLALETSDEDLGAEWLLGSRALGLDGPNRTIMLKDGRRVAADGIVIATGASARKLPALDGFANVHTLRTLADGQKLAAELVPGRRLVIVGAGFIGAEVASTATELGLEVTLINSDLVPFCAALGAEMGEVVAGLQETRGVTLLRGTTLQGIDADGDRVTGLTLTSGQYLPADLVLVGIGAVPNTGWLSFSGLEVKNGVLCDASGRTNLPGIVAVGDCAAWFDERHGAHRRVEHWTSATEQAEAAVGALLNPDALAGSPKPHYFWSDQYGVKLQFAGSAAQADRVQIEAGAAETRDVLAVYYRGEEPVAVLGMNQVRLFTTWRRTLNQAAVPVPVPA</sequence>
<dbReference type="SUPFAM" id="SSF51905">
    <property type="entry name" value="FAD/NAD(P)-binding domain"/>
    <property type="match status" value="1"/>
</dbReference>
<dbReference type="InterPro" id="IPR023753">
    <property type="entry name" value="FAD/NAD-binding_dom"/>
</dbReference>
<evidence type="ECO:0000313" key="7">
    <source>
        <dbReference type="EMBL" id="GAA3669659.1"/>
    </source>
</evidence>
<dbReference type="InterPro" id="IPR050446">
    <property type="entry name" value="FAD-oxidoreductase/Apoptosis"/>
</dbReference>
<comment type="cofactor">
    <cofactor evidence="1">
        <name>FAD</name>
        <dbReference type="ChEBI" id="CHEBI:57692"/>
    </cofactor>
</comment>
<dbReference type="InterPro" id="IPR016156">
    <property type="entry name" value="FAD/NAD-linked_Rdtase_dimer_sf"/>
</dbReference>
<dbReference type="EMBL" id="BAABEO010000006">
    <property type="protein sequence ID" value="GAA3669659.1"/>
    <property type="molecule type" value="Genomic_DNA"/>
</dbReference>
<dbReference type="Pfam" id="PF14759">
    <property type="entry name" value="Reductase_C"/>
    <property type="match status" value="1"/>
</dbReference>
<evidence type="ECO:0000259" key="6">
    <source>
        <dbReference type="Pfam" id="PF14759"/>
    </source>
</evidence>
<evidence type="ECO:0000259" key="5">
    <source>
        <dbReference type="Pfam" id="PF07992"/>
    </source>
</evidence>